<dbReference type="EMBL" id="MN739679">
    <property type="protein sequence ID" value="QHT20633.1"/>
    <property type="molecule type" value="Genomic_DNA"/>
</dbReference>
<protein>
    <submittedName>
        <fullName evidence="2">Uncharacterized protein</fullName>
    </submittedName>
</protein>
<name>A0A6C0DWF7_9ZZZZ</name>
<reference evidence="2" key="1">
    <citation type="journal article" date="2020" name="Nature">
        <title>Giant virus diversity and host interactions through global metagenomics.</title>
        <authorList>
            <person name="Schulz F."/>
            <person name="Roux S."/>
            <person name="Paez-Espino D."/>
            <person name="Jungbluth S."/>
            <person name="Walsh D.A."/>
            <person name="Denef V.J."/>
            <person name="McMahon K.D."/>
            <person name="Konstantinidis K.T."/>
            <person name="Eloe-Fadrosh E.A."/>
            <person name="Kyrpides N.C."/>
            <person name="Woyke T."/>
        </authorList>
    </citation>
    <scope>NUCLEOTIDE SEQUENCE</scope>
    <source>
        <strain evidence="2">GVMAG-M-3300023174-68</strain>
    </source>
</reference>
<evidence type="ECO:0000256" key="1">
    <source>
        <dbReference type="SAM" id="Phobius"/>
    </source>
</evidence>
<organism evidence="2">
    <name type="scientific">viral metagenome</name>
    <dbReference type="NCBI Taxonomy" id="1070528"/>
    <lineage>
        <taxon>unclassified sequences</taxon>
        <taxon>metagenomes</taxon>
        <taxon>organismal metagenomes</taxon>
    </lineage>
</organism>
<dbReference type="AlphaFoldDB" id="A0A6C0DWF7"/>
<accession>A0A6C0DWF7</accession>
<keyword evidence="1" id="KW-0812">Transmembrane</keyword>
<sequence>MEVEINVINVIISFLLMVGVASLFTSWSVPEIKCPGPQVVYRYVPEHTLDMQFSDKNRPSKIYKDMFVNKNIWVGGYDMGETKGYDKREVEKAMQDLKPEVYKRV</sequence>
<feature type="transmembrane region" description="Helical" evidence="1">
    <location>
        <begin position="7"/>
        <end position="29"/>
    </location>
</feature>
<keyword evidence="1" id="KW-1133">Transmembrane helix</keyword>
<evidence type="ECO:0000313" key="2">
    <source>
        <dbReference type="EMBL" id="QHT20633.1"/>
    </source>
</evidence>
<proteinExistence type="predicted"/>
<keyword evidence="1" id="KW-0472">Membrane</keyword>